<dbReference type="Proteomes" id="UP000241769">
    <property type="component" value="Unassembled WGS sequence"/>
</dbReference>
<reference evidence="3 4" key="1">
    <citation type="journal article" date="2018" name="Genome Biol. Evol.">
        <title>Multiple Roots of Fruiting Body Formation in Amoebozoa.</title>
        <authorList>
            <person name="Hillmann F."/>
            <person name="Forbes G."/>
            <person name="Novohradska S."/>
            <person name="Ferling I."/>
            <person name="Riege K."/>
            <person name="Groth M."/>
            <person name="Westermann M."/>
            <person name="Marz M."/>
            <person name="Spaller T."/>
            <person name="Winckler T."/>
            <person name="Schaap P."/>
            <person name="Glockner G."/>
        </authorList>
    </citation>
    <scope>NUCLEOTIDE SEQUENCE [LARGE SCALE GENOMIC DNA]</scope>
    <source>
        <strain evidence="3 4">Jena</strain>
    </source>
</reference>
<dbReference type="InParanoid" id="A0A2P6NPV6"/>
<feature type="compositionally biased region" description="Polar residues" evidence="2">
    <location>
        <begin position="385"/>
        <end position="401"/>
    </location>
</feature>
<keyword evidence="4" id="KW-1185">Reference proteome</keyword>
<feature type="region of interest" description="Disordered" evidence="2">
    <location>
        <begin position="1"/>
        <end position="100"/>
    </location>
</feature>
<comment type="caution">
    <text evidence="3">The sequence shown here is derived from an EMBL/GenBank/DDBJ whole genome shotgun (WGS) entry which is preliminary data.</text>
</comment>
<protein>
    <submittedName>
        <fullName evidence="3">Uncharacterized protein</fullName>
    </submittedName>
</protein>
<accession>A0A2P6NPV6</accession>
<keyword evidence="1" id="KW-0175">Coiled coil</keyword>
<evidence type="ECO:0000256" key="2">
    <source>
        <dbReference type="SAM" id="MobiDB-lite"/>
    </source>
</evidence>
<evidence type="ECO:0000256" key="1">
    <source>
        <dbReference type="SAM" id="Coils"/>
    </source>
</evidence>
<gene>
    <name evidence="3" type="ORF">PROFUN_06060</name>
</gene>
<evidence type="ECO:0000313" key="4">
    <source>
        <dbReference type="Proteomes" id="UP000241769"/>
    </source>
</evidence>
<evidence type="ECO:0000313" key="3">
    <source>
        <dbReference type="EMBL" id="PRP85938.1"/>
    </source>
</evidence>
<feature type="coiled-coil region" evidence="1">
    <location>
        <begin position="113"/>
        <end position="188"/>
    </location>
</feature>
<proteinExistence type="predicted"/>
<feature type="compositionally biased region" description="Basic and acidic residues" evidence="2">
    <location>
        <begin position="23"/>
        <end position="37"/>
    </location>
</feature>
<organism evidence="3 4">
    <name type="scientific">Planoprotostelium fungivorum</name>
    <dbReference type="NCBI Taxonomy" id="1890364"/>
    <lineage>
        <taxon>Eukaryota</taxon>
        <taxon>Amoebozoa</taxon>
        <taxon>Evosea</taxon>
        <taxon>Variosea</taxon>
        <taxon>Cavosteliida</taxon>
        <taxon>Cavosteliaceae</taxon>
        <taxon>Planoprotostelium</taxon>
    </lineage>
</organism>
<sequence>MKSTRSTKKPPQPALSSSDSEDDRNFHARPASREYKSTKPPIPPYSYSKRDARPQVSDSEDEDHPRDFLRKRSPAKTYHKGTWSDTDVHGPMSNGSNKEEKYKQRYLKTQELYEDSIRKIKELQYTITKLNEELKDNKESTEAHRNTLERLKSKMMQYESSVNHNNSNSELEKENKRLITDITKLKIDLDRAKGMEDLVSHYRLALMKFKAQNTAMKEKLVEYNSDRQSHRGELEGLQRALEETEAKNKALTSQLHEIHNARRLEAKEAEQMRKQYTQELNDLRENKIMEDQNEIAKLRNQVAELEDSLRQQYELVRELQSAIGQQREDFSHHMQAALDLAVSEKEDKDMNGLYTPDLPVPHKQKKEKRENGPAVHSGKRRHSIGKTSYGNGYLSPSSFESSFRADGALSKTGMDKDLKMLNSEIEELQRSLDALHR</sequence>
<feature type="region of interest" description="Disordered" evidence="2">
    <location>
        <begin position="355"/>
        <end position="401"/>
    </location>
</feature>
<dbReference type="AlphaFoldDB" id="A0A2P6NPV6"/>
<feature type="coiled-coil region" evidence="1">
    <location>
        <begin position="220"/>
        <end position="322"/>
    </location>
</feature>
<name>A0A2P6NPV6_9EUKA</name>
<dbReference type="EMBL" id="MDYQ01000037">
    <property type="protein sequence ID" value="PRP85938.1"/>
    <property type="molecule type" value="Genomic_DNA"/>
</dbReference>